<dbReference type="Gene3D" id="1.10.260.40">
    <property type="entry name" value="lambda repressor-like DNA-binding domains"/>
    <property type="match status" value="1"/>
</dbReference>
<dbReference type="InterPro" id="IPR050400">
    <property type="entry name" value="Bact_Cytoskel_RodZ"/>
</dbReference>
<dbReference type="Pfam" id="PF13464">
    <property type="entry name" value="RodZ_C"/>
    <property type="match status" value="1"/>
</dbReference>
<dbReference type="Proteomes" id="UP001519272">
    <property type="component" value="Unassembled WGS sequence"/>
</dbReference>
<evidence type="ECO:0000259" key="3">
    <source>
        <dbReference type="SMART" id="SM00530"/>
    </source>
</evidence>
<dbReference type="InterPro" id="IPR010982">
    <property type="entry name" value="Lambda_DNA-bd_dom_sf"/>
</dbReference>
<keyword evidence="2" id="KW-0472">Membrane</keyword>
<keyword evidence="5" id="KW-1185">Reference proteome</keyword>
<evidence type="ECO:0000256" key="1">
    <source>
        <dbReference type="SAM" id="MobiDB-lite"/>
    </source>
</evidence>
<organism evidence="4 5">
    <name type="scientific">Paenibacillus turicensis</name>
    <dbReference type="NCBI Taxonomy" id="160487"/>
    <lineage>
        <taxon>Bacteria</taxon>
        <taxon>Bacillati</taxon>
        <taxon>Bacillota</taxon>
        <taxon>Bacilli</taxon>
        <taxon>Bacillales</taxon>
        <taxon>Paenibacillaceae</taxon>
        <taxon>Paenibacillus</taxon>
    </lineage>
</organism>
<feature type="compositionally biased region" description="Basic and acidic residues" evidence="1">
    <location>
        <begin position="134"/>
        <end position="143"/>
    </location>
</feature>
<keyword evidence="2" id="KW-1133">Transmembrane helix</keyword>
<comment type="caution">
    <text evidence="4">The sequence shown here is derived from an EMBL/GenBank/DDBJ whole genome shotgun (WGS) entry which is preliminary data.</text>
</comment>
<feature type="compositionally biased region" description="Polar residues" evidence="1">
    <location>
        <begin position="176"/>
        <end position="210"/>
    </location>
</feature>
<feature type="domain" description="HTH cro/C1-type" evidence="3">
    <location>
        <begin position="7"/>
        <end position="68"/>
    </location>
</feature>
<dbReference type="InterPro" id="IPR025194">
    <property type="entry name" value="RodZ-like_C"/>
</dbReference>
<gene>
    <name evidence="4" type="ORF">J2Z32_000737</name>
</gene>
<evidence type="ECO:0000313" key="5">
    <source>
        <dbReference type="Proteomes" id="UP001519272"/>
    </source>
</evidence>
<dbReference type="PANTHER" id="PTHR34475">
    <property type="match status" value="1"/>
</dbReference>
<proteinExistence type="predicted"/>
<dbReference type="CDD" id="cd00093">
    <property type="entry name" value="HTH_XRE"/>
    <property type="match status" value="1"/>
</dbReference>
<feature type="transmembrane region" description="Helical" evidence="2">
    <location>
        <begin position="103"/>
        <end position="126"/>
    </location>
</feature>
<protein>
    <submittedName>
        <fullName evidence="4">Cytoskeleton protein RodZ</fullName>
    </submittedName>
</protein>
<dbReference type="RefSeq" id="WP_210087790.1">
    <property type="nucleotide sequence ID" value="NZ_JAGGKG010000002.1"/>
</dbReference>
<dbReference type="EMBL" id="JAGGKG010000002">
    <property type="protein sequence ID" value="MBP1904120.1"/>
    <property type="molecule type" value="Genomic_DNA"/>
</dbReference>
<feature type="compositionally biased region" description="Low complexity" evidence="1">
    <location>
        <begin position="152"/>
        <end position="171"/>
    </location>
</feature>
<accession>A0ABS4FNG0</accession>
<dbReference type="Pfam" id="PF13413">
    <property type="entry name" value="HTH_25"/>
    <property type="match status" value="1"/>
</dbReference>
<evidence type="ECO:0000256" key="2">
    <source>
        <dbReference type="SAM" id="Phobius"/>
    </source>
</evidence>
<dbReference type="SMART" id="SM00530">
    <property type="entry name" value="HTH_XRE"/>
    <property type="match status" value="1"/>
</dbReference>
<evidence type="ECO:0000313" key="4">
    <source>
        <dbReference type="EMBL" id="MBP1904120.1"/>
    </source>
</evidence>
<keyword evidence="2" id="KW-0812">Transmembrane</keyword>
<feature type="region of interest" description="Disordered" evidence="1">
    <location>
        <begin position="315"/>
        <end position="338"/>
    </location>
</feature>
<dbReference type="InterPro" id="IPR001387">
    <property type="entry name" value="Cro/C1-type_HTH"/>
</dbReference>
<feature type="region of interest" description="Disordered" evidence="1">
    <location>
        <begin position="134"/>
        <end position="210"/>
    </location>
</feature>
<reference evidence="4 5" key="1">
    <citation type="submission" date="2021-03" db="EMBL/GenBank/DDBJ databases">
        <title>Genomic Encyclopedia of Type Strains, Phase IV (KMG-IV): sequencing the most valuable type-strain genomes for metagenomic binning, comparative biology and taxonomic classification.</title>
        <authorList>
            <person name="Goeker M."/>
        </authorList>
    </citation>
    <scope>NUCLEOTIDE SEQUENCE [LARGE SCALE GENOMIC DNA]</scope>
    <source>
        <strain evidence="4 5">DSM 14349</strain>
    </source>
</reference>
<dbReference type="SUPFAM" id="SSF47413">
    <property type="entry name" value="lambda repressor-like DNA-binding domains"/>
    <property type="match status" value="1"/>
</dbReference>
<name>A0ABS4FNG0_9BACL</name>
<dbReference type="PANTHER" id="PTHR34475:SF1">
    <property type="entry name" value="CYTOSKELETON PROTEIN RODZ"/>
    <property type="match status" value="1"/>
</dbReference>
<sequence length="338" mass="36883">MSDLGQKLKEARLAKGLSLNDIQELTKIRKRYLEAIEAGDYKVLPGSFYVRAFIKTYAETVGLDPDELLAEHSDHVPAAVQTEQTMEPVIQKRRSRSEVTQNAKWLSTALMWSFAVLILVVIYWYVSSYGKTDEVKNTPDDGKITQTQDPKNSTNSSNQGNTTTPTTPSNNETKEPQNNTEQPPTGQPNSEQPPGTNQPNPDDTSSNQPTGQIVVAQDGKDGTAIKYKVQNSGGKPVEVVITATGKSWMEIRKGNKKGEKLYFETIENGAELKFELGSEGLFIKSGAAKNTSINVGGTVVEDGRNTARIQLNLSDENNADASNGNSSNTDNNQNVTTP</sequence>